<dbReference type="InterPro" id="IPR032861">
    <property type="entry name" value="TAXi_N"/>
</dbReference>
<dbReference type="PROSITE" id="PS00141">
    <property type="entry name" value="ASP_PROTEASE"/>
    <property type="match status" value="1"/>
</dbReference>
<dbReference type="PANTHER" id="PTHR47967">
    <property type="entry name" value="OS07G0603500 PROTEIN-RELATED"/>
    <property type="match status" value="1"/>
</dbReference>
<dbReference type="Gene3D" id="2.40.70.10">
    <property type="entry name" value="Acid Proteases"/>
    <property type="match status" value="2"/>
</dbReference>
<keyword evidence="8" id="KW-0732">Signal</keyword>
<proteinExistence type="inferred from homology"/>
<dbReference type="PANTHER" id="PTHR47967:SF14">
    <property type="entry name" value="EUKARYOTIC ASPARTYL PROTEASE FAMILY PROTEIN"/>
    <property type="match status" value="1"/>
</dbReference>
<feature type="chain" id="PRO_5042815199" description="Peptidase A1 domain-containing protein" evidence="8">
    <location>
        <begin position="33"/>
        <end position="468"/>
    </location>
</feature>
<evidence type="ECO:0000256" key="2">
    <source>
        <dbReference type="ARBA" id="ARBA00022670"/>
    </source>
</evidence>
<evidence type="ECO:0000256" key="8">
    <source>
        <dbReference type="SAM" id="SignalP"/>
    </source>
</evidence>
<evidence type="ECO:0000256" key="6">
    <source>
        <dbReference type="PIRSR" id="PIRSR601461-1"/>
    </source>
</evidence>
<evidence type="ECO:0000256" key="1">
    <source>
        <dbReference type="ARBA" id="ARBA00007447"/>
    </source>
</evidence>
<dbReference type="AlphaFoldDB" id="A0AAN7L5G2"/>
<dbReference type="CDD" id="cd05476">
    <property type="entry name" value="pepsin_A_like_plant"/>
    <property type="match status" value="1"/>
</dbReference>
<dbReference type="InterPro" id="IPR001969">
    <property type="entry name" value="Aspartic_peptidase_AS"/>
</dbReference>
<dbReference type="GO" id="GO:0006508">
    <property type="term" value="P:proteolysis"/>
    <property type="evidence" value="ECO:0007669"/>
    <property type="project" value="UniProtKB-KW"/>
</dbReference>
<keyword evidence="2 7" id="KW-0645">Protease</keyword>
<protein>
    <recommendedName>
        <fullName evidence="9">Peptidase A1 domain-containing protein</fullName>
    </recommendedName>
</protein>
<feature type="signal peptide" evidence="8">
    <location>
        <begin position="1"/>
        <end position="32"/>
    </location>
</feature>
<keyword evidence="11" id="KW-1185">Reference proteome</keyword>
<evidence type="ECO:0000256" key="7">
    <source>
        <dbReference type="RuleBase" id="RU000454"/>
    </source>
</evidence>
<organism evidence="10 11">
    <name type="scientific">Trapa natans</name>
    <name type="common">Water chestnut</name>
    <dbReference type="NCBI Taxonomy" id="22666"/>
    <lineage>
        <taxon>Eukaryota</taxon>
        <taxon>Viridiplantae</taxon>
        <taxon>Streptophyta</taxon>
        <taxon>Embryophyta</taxon>
        <taxon>Tracheophyta</taxon>
        <taxon>Spermatophyta</taxon>
        <taxon>Magnoliopsida</taxon>
        <taxon>eudicotyledons</taxon>
        <taxon>Gunneridae</taxon>
        <taxon>Pentapetalae</taxon>
        <taxon>rosids</taxon>
        <taxon>malvids</taxon>
        <taxon>Myrtales</taxon>
        <taxon>Lythraceae</taxon>
        <taxon>Trapa</taxon>
    </lineage>
</organism>
<dbReference type="Proteomes" id="UP001346149">
    <property type="component" value="Unassembled WGS sequence"/>
</dbReference>
<sequence>MAMADTTVGLSLLFLLIAQIVSLLFSSHTAFARTTPSASKPSRITAKLIHRNSILSPYYKPNATVWELNQEALHRSHARVQHIQQIRGIFNNGASILDNDTMSVGLIADKIGTLFLAKLSIGQPPVPQLLDVDTGSSLTWIRCVPCNGCSKQDVPMFDPSKSSSYAATTCTKGSSNVCGDSAGTCSEAGNCKFVVSYADGTRVEGVIASETMILETTDEGQAPVHINVLGCANINDGVTDNQESGLLGLGTEKYSVLKQLGGKFSHCFGDMHNPNYEYNMLVFGDGAIFEGDVTPIDTHLGYYFVILEGISVGEEKLDIDPSIFKLQSDGDGGVMVDSGTTYTSMVKGAYDVLRQKVQSLLDQFLNGPIKYPTFPDLLCYKGQVDRDLSGFPAVALHLAQGADIVLDTHSMFVQMEEGTLCMAVEPADKNAEELTVIGGLALQSYNVGYDIDGGKMHVQRIDCQLLQS</sequence>
<comment type="similarity">
    <text evidence="1 7">Belongs to the peptidase A1 family.</text>
</comment>
<feature type="active site" evidence="6">
    <location>
        <position position="133"/>
    </location>
</feature>
<dbReference type="GO" id="GO:0005576">
    <property type="term" value="C:extracellular region"/>
    <property type="evidence" value="ECO:0007669"/>
    <property type="project" value="TreeGrafter"/>
</dbReference>
<keyword evidence="3 7" id="KW-0064">Aspartyl protease</keyword>
<dbReference type="InterPro" id="IPR021109">
    <property type="entry name" value="Peptidase_aspartic_dom_sf"/>
</dbReference>
<gene>
    <name evidence="10" type="ORF">SAY86_010310</name>
</gene>
<dbReference type="PROSITE" id="PS51767">
    <property type="entry name" value="PEPTIDASE_A1"/>
    <property type="match status" value="1"/>
</dbReference>
<evidence type="ECO:0000313" key="11">
    <source>
        <dbReference type="Proteomes" id="UP001346149"/>
    </source>
</evidence>
<dbReference type="PRINTS" id="PR00792">
    <property type="entry name" value="PEPSIN"/>
</dbReference>
<feature type="active site" evidence="6">
    <location>
        <position position="337"/>
    </location>
</feature>
<keyword evidence="4 7" id="KW-0378">Hydrolase</keyword>
<feature type="domain" description="Peptidase A1" evidence="9">
    <location>
        <begin position="115"/>
        <end position="459"/>
    </location>
</feature>
<dbReference type="InterPro" id="IPR032799">
    <property type="entry name" value="TAXi_C"/>
</dbReference>
<evidence type="ECO:0000256" key="3">
    <source>
        <dbReference type="ARBA" id="ARBA00022750"/>
    </source>
</evidence>
<evidence type="ECO:0000259" key="9">
    <source>
        <dbReference type="PROSITE" id="PS51767"/>
    </source>
</evidence>
<dbReference type="Pfam" id="PF14541">
    <property type="entry name" value="TAXi_C"/>
    <property type="match status" value="1"/>
</dbReference>
<dbReference type="SUPFAM" id="SSF50630">
    <property type="entry name" value="Acid proteases"/>
    <property type="match status" value="1"/>
</dbReference>
<keyword evidence="5" id="KW-0325">Glycoprotein</keyword>
<evidence type="ECO:0000256" key="4">
    <source>
        <dbReference type="ARBA" id="ARBA00022801"/>
    </source>
</evidence>
<dbReference type="InterPro" id="IPR001461">
    <property type="entry name" value="Aspartic_peptidase_A1"/>
</dbReference>
<dbReference type="EMBL" id="JAXQNO010000019">
    <property type="protein sequence ID" value="KAK4775375.1"/>
    <property type="molecule type" value="Genomic_DNA"/>
</dbReference>
<name>A0AAN7L5G2_TRANT</name>
<dbReference type="InterPro" id="IPR033121">
    <property type="entry name" value="PEPTIDASE_A1"/>
</dbReference>
<reference evidence="10 11" key="1">
    <citation type="journal article" date="2023" name="Hortic Res">
        <title>Pangenome of water caltrop reveals structural variations and asymmetric subgenome divergence after allopolyploidization.</title>
        <authorList>
            <person name="Zhang X."/>
            <person name="Chen Y."/>
            <person name="Wang L."/>
            <person name="Yuan Y."/>
            <person name="Fang M."/>
            <person name="Shi L."/>
            <person name="Lu R."/>
            <person name="Comes H.P."/>
            <person name="Ma Y."/>
            <person name="Chen Y."/>
            <person name="Huang G."/>
            <person name="Zhou Y."/>
            <person name="Zheng Z."/>
            <person name="Qiu Y."/>
        </authorList>
    </citation>
    <scope>NUCLEOTIDE SEQUENCE [LARGE SCALE GENOMIC DNA]</scope>
    <source>
        <strain evidence="10">F231</strain>
    </source>
</reference>
<dbReference type="GO" id="GO:0004190">
    <property type="term" value="F:aspartic-type endopeptidase activity"/>
    <property type="evidence" value="ECO:0007669"/>
    <property type="project" value="UniProtKB-KW"/>
</dbReference>
<dbReference type="FunFam" id="2.40.70.10:FF:000033">
    <property type="entry name" value="Aspartyl protease family protein"/>
    <property type="match status" value="1"/>
</dbReference>
<dbReference type="InterPro" id="IPR051708">
    <property type="entry name" value="Plant_Aspart_Prot_A1"/>
</dbReference>
<accession>A0AAN7L5G2</accession>
<comment type="caution">
    <text evidence="10">The sequence shown here is derived from an EMBL/GenBank/DDBJ whole genome shotgun (WGS) entry which is preliminary data.</text>
</comment>
<evidence type="ECO:0000256" key="5">
    <source>
        <dbReference type="ARBA" id="ARBA00023180"/>
    </source>
</evidence>
<evidence type="ECO:0000313" key="10">
    <source>
        <dbReference type="EMBL" id="KAK4775375.1"/>
    </source>
</evidence>
<dbReference type="InterPro" id="IPR034161">
    <property type="entry name" value="Pepsin-like_plant"/>
</dbReference>
<dbReference type="Pfam" id="PF14543">
    <property type="entry name" value="TAXi_N"/>
    <property type="match status" value="1"/>
</dbReference>